<evidence type="ECO:0000256" key="2">
    <source>
        <dbReference type="ARBA" id="ARBA00023125"/>
    </source>
</evidence>
<dbReference type="AlphaFoldDB" id="A0A3M8LQX2"/>
<comment type="caution">
    <text evidence="6">The sequence shown here is derived from an EMBL/GenBank/DDBJ whole genome shotgun (WGS) entry which is preliminary data.</text>
</comment>
<dbReference type="PANTHER" id="PTHR30136:SF24">
    <property type="entry name" value="HTH-TYPE TRANSCRIPTIONAL REPRESSOR ALLR"/>
    <property type="match status" value="1"/>
</dbReference>
<protein>
    <submittedName>
        <fullName evidence="6">IclR family transcriptional regulator</fullName>
    </submittedName>
</protein>
<keyword evidence="7" id="KW-1185">Reference proteome</keyword>
<gene>
    <name evidence="6" type="ORF">EEJ31_01410</name>
</gene>
<keyword evidence="3" id="KW-0804">Transcription</keyword>
<keyword evidence="1" id="KW-0805">Transcription regulation</keyword>
<evidence type="ECO:0000313" key="6">
    <source>
        <dbReference type="EMBL" id="RNE66898.1"/>
    </source>
</evidence>
<dbReference type="InterPro" id="IPR029016">
    <property type="entry name" value="GAF-like_dom_sf"/>
</dbReference>
<evidence type="ECO:0000259" key="5">
    <source>
        <dbReference type="PROSITE" id="PS51078"/>
    </source>
</evidence>
<evidence type="ECO:0000256" key="1">
    <source>
        <dbReference type="ARBA" id="ARBA00023015"/>
    </source>
</evidence>
<dbReference type="InterPro" id="IPR050707">
    <property type="entry name" value="HTH_MetabolicPath_Reg"/>
</dbReference>
<dbReference type="OrthoDB" id="3734039at2"/>
<organism evidence="6 7">
    <name type="scientific">Cryobacterium tepidiphilum</name>
    <dbReference type="NCBI Taxonomy" id="2486026"/>
    <lineage>
        <taxon>Bacteria</taxon>
        <taxon>Bacillati</taxon>
        <taxon>Actinomycetota</taxon>
        <taxon>Actinomycetes</taxon>
        <taxon>Micrococcales</taxon>
        <taxon>Microbacteriaceae</taxon>
        <taxon>Cryobacterium</taxon>
    </lineage>
</organism>
<evidence type="ECO:0000259" key="4">
    <source>
        <dbReference type="PROSITE" id="PS51077"/>
    </source>
</evidence>
<dbReference type="InterPro" id="IPR036388">
    <property type="entry name" value="WH-like_DNA-bd_sf"/>
</dbReference>
<feature type="domain" description="IclR-ED" evidence="5">
    <location>
        <begin position="68"/>
        <end position="252"/>
    </location>
</feature>
<dbReference type="RefSeq" id="WP_123044513.1">
    <property type="nucleotide sequence ID" value="NZ_RDSR01000002.1"/>
</dbReference>
<evidence type="ECO:0000313" key="7">
    <source>
        <dbReference type="Proteomes" id="UP000279859"/>
    </source>
</evidence>
<reference evidence="6 7" key="1">
    <citation type="submission" date="2018-11" db="EMBL/GenBank/DDBJ databases">
        <title>Cryobacterium sp. nov., isolated from rhizosphere soil of lettuce.</title>
        <authorList>
            <person name="Wang Y."/>
        </authorList>
    </citation>
    <scope>NUCLEOTIDE SEQUENCE [LARGE SCALE GENOMIC DNA]</scope>
    <source>
        <strain evidence="6 7">NEAU-85</strain>
    </source>
</reference>
<dbReference type="GO" id="GO:0045892">
    <property type="term" value="P:negative regulation of DNA-templated transcription"/>
    <property type="evidence" value="ECO:0007669"/>
    <property type="project" value="TreeGrafter"/>
</dbReference>
<dbReference type="SMART" id="SM00346">
    <property type="entry name" value="HTH_ICLR"/>
    <property type="match status" value="1"/>
</dbReference>
<dbReference type="PROSITE" id="PS51078">
    <property type="entry name" value="ICLR_ED"/>
    <property type="match status" value="1"/>
</dbReference>
<dbReference type="Proteomes" id="UP000279859">
    <property type="component" value="Unassembled WGS sequence"/>
</dbReference>
<feature type="domain" description="HTH iclR-type" evidence="4">
    <location>
        <begin position="5"/>
        <end position="67"/>
    </location>
</feature>
<dbReference type="SUPFAM" id="SSF55781">
    <property type="entry name" value="GAF domain-like"/>
    <property type="match status" value="1"/>
</dbReference>
<dbReference type="PROSITE" id="PS51077">
    <property type="entry name" value="HTH_ICLR"/>
    <property type="match status" value="1"/>
</dbReference>
<dbReference type="Pfam" id="PF09339">
    <property type="entry name" value="HTH_IclR"/>
    <property type="match status" value="1"/>
</dbReference>
<dbReference type="GO" id="GO:0003700">
    <property type="term" value="F:DNA-binding transcription factor activity"/>
    <property type="evidence" value="ECO:0007669"/>
    <property type="project" value="TreeGrafter"/>
</dbReference>
<evidence type="ECO:0000256" key="3">
    <source>
        <dbReference type="ARBA" id="ARBA00023163"/>
    </source>
</evidence>
<dbReference type="InterPro" id="IPR014757">
    <property type="entry name" value="Tscrpt_reg_IclR_C"/>
</dbReference>
<dbReference type="GO" id="GO:0003677">
    <property type="term" value="F:DNA binding"/>
    <property type="evidence" value="ECO:0007669"/>
    <property type="project" value="UniProtKB-KW"/>
</dbReference>
<proteinExistence type="predicted"/>
<dbReference type="PANTHER" id="PTHR30136">
    <property type="entry name" value="HELIX-TURN-HELIX TRANSCRIPTIONAL REGULATOR, ICLR FAMILY"/>
    <property type="match status" value="1"/>
</dbReference>
<keyword evidence="2" id="KW-0238">DNA-binding</keyword>
<dbReference type="Pfam" id="PF01614">
    <property type="entry name" value="IclR_C"/>
    <property type="match status" value="1"/>
</dbReference>
<accession>A0A3M8LQX2</accession>
<dbReference type="InterPro" id="IPR005471">
    <property type="entry name" value="Tscrpt_reg_IclR_N"/>
</dbReference>
<sequence length="255" mass="27318">MASSVPAADSTLRVLAYLAAQRGPVAASTIAAALELPRSSVYHLLAVMQEHGFITHLPEERRYGLGVAAFELGSGFARQQPLSRLGAPLIAQLVDRVGESAHLAVLHGRDVLYIVEERARRRPSLVTDVGVRLPAPLTASGRALLAALPQAQVRALFPGPAAFTDRNGREPTRYSQLRSILARTREVGYSVEDGEITEGIASVGVAVLDHVGWPAAGIAVTFRSDDVPRERWPKLAAEVGRTASEVSRRIRGRAG</sequence>
<dbReference type="EMBL" id="RDSR01000002">
    <property type="protein sequence ID" value="RNE66898.1"/>
    <property type="molecule type" value="Genomic_DNA"/>
</dbReference>
<dbReference type="Gene3D" id="1.10.10.10">
    <property type="entry name" value="Winged helix-like DNA-binding domain superfamily/Winged helix DNA-binding domain"/>
    <property type="match status" value="1"/>
</dbReference>
<dbReference type="Gene3D" id="3.30.450.40">
    <property type="match status" value="1"/>
</dbReference>
<name>A0A3M8LQX2_9MICO</name>
<dbReference type="SUPFAM" id="SSF46785">
    <property type="entry name" value="Winged helix' DNA-binding domain"/>
    <property type="match status" value="1"/>
</dbReference>
<dbReference type="InterPro" id="IPR036390">
    <property type="entry name" value="WH_DNA-bd_sf"/>
</dbReference>